<evidence type="ECO:0000313" key="6">
    <source>
        <dbReference type="EMBL" id="MBD2861472.1"/>
    </source>
</evidence>
<dbReference type="PANTHER" id="PTHR12151:SF25">
    <property type="entry name" value="LINALOOL DEHYDRATASE_ISOMERASE DOMAIN-CONTAINING PROTEIN"/>
    <property type="match status" value="1"/>
</dbReference>
<accession>A0A927C7J2</accession>
<keyword evidence="3" id="KW-0479">Metal-binding</keyword>
<keyword evidence="2 3" id="KW-0186">Copper</keyword>
<evidence type="ECO:0000256" key="2">
    <source>
        <dbReference type="ARBA" id="ARBA00023008"/>
    </source>
</evidence>
<feature type="binding site" evidence="3">
    <location>
        <position position="162"/>
    </location>
    <ligand>
        <name>Cu cation</name>
        <dbReference type="ChEBI" id="CHEBI:23378"/>
    </ligand>
</feature>
<proteinExistence type="inferred from homology"/>
<keyword evidence="4" id="KW-1015">Disulfide bond</keyword>
<evidence type="ECO:0000256" key="4">
    <source>
        <dbReference type="PIRSR" id="PIRSR603782-2"/>
    </source>
</evidence>
<evidence type="ECO:0000256" key="1">
    <source>
        <dbReference type="ARBA" id="ARBA00010996"/>
    </source>
</evidence>
<protein>
    <submittedName>
        <fullName evidence="6">SCO family protein</fullName>
    </submittedName>
</protein>
<evidence type="ECO:0000259" key="5">
    <source>
        <dbReference type="PROSITE" id="PS51352"/>
    </source>
</evidence>
<feature type="binding site" evidence="3">
    <location>
        <position position="72"/>
    </location>
    <ligand>
        <name>Cu cation</name>
        <dbReference type="ChEBI" id="CHEBI:23378"/>
    </ligand>
</feature>
<organism evidence="6 7">
    <name type="scientific">Paenibacillus oceani</name>
    <dbReference type="NCBI Taxonomy" id="2772510"/>
    <lineage>
        <taxon>Bacteria</taxon>
        <taxon>Bacillati</taxon>
        <taxon>Bacillota</taxon>
        <taxon>Bacilli</taxon>
        <taxon>Bacillales</taxon>
        <taxon>Paenibacillaceae</taxon>
        <taxon>Paenibacillus</taxon>
    </lineage>
</organism>
<dbReference type="InterPro" id="IPR036249">
    <property type="entry name" value="Thioredoxin-like_sf"/>
</dbReference>
<dbReference type="EMBL" id="JACXJA010000006">
    <property type="protein sequence ID" value="MBD2861472.1"/>
    <property type="molecule type" value="Genomic_DNA"/>
</dbReference>
<evidence type="ECO:0000313" key="7">
    <source>
        <dbReference type="Proteomes" id="UP000639396"/>
    </source>
</evidence>
<reference evidence="6" key="1">
    <citation type="submission" date="2020-09" db="EMBL/GenBank/DDBJ databases">
        <title>A novel bacterium of genus Paenibacillus, isolated from South China Sea.</title>
        <authorList>
            <person name="Huang H."/>
            <person name="Mo K."/>
            <person name="Hu Y."/>
        </authorList>
    </citation>
    <scope>NUCLEOTIDE SEQUENCE</scope>
    <source>
        <strain evidence="6">IB182363</strain>
    </source>
</reference>
<dbReference type="Gene3D" id="3.40.30.10">
    <property type="entry name" value="Glutaredoxin"/>
    <property type="match status" value="1"/>
</dbReference>
<dbReference type="InterPro" id="IPR013766">
    <property type="entry name" value="Thioredoxin_domain"/>
</dbReference>
<dbReference type="PANTHER" id="PTHR12151">
    <property type="entry name" value="ELECTRON TRANSPORT PROTIN SCO1/SENC FAMILY MEMBER"/>
    <property type="match status" value="1"/>
</dbReference>
<dbReference type="PROSITE" id="PS51352">
    <property type="entry name" value="THIOREDOXIN_2"/>
    <property type="match status" value="1"/>
</dbReference>
<dbReference type="CDD" id="cd02968">
    <property type="entry name" value="SCO"/>
    <property type="match status" value="1"/>
</dbReference>
<sequence length="201" mass="22326">MAFVQKHWFKLLVIAVIAAAGAGWAYNSQKGDKLPVIKQAADFQLEHTSGQMTGLKDDDGKVRLVYFFWSSCPDVCQPTTYELSKVQQELQKSSLLGSDAVIYSISFDPDKDTVEQLKTYSARFEADPNGWKFLRGDTKKITDLAKQYGVSVLAGKDGTFAHTNSVALVDRAGNIRKYFVATNGDLSYRLVAEEVKKLAKE</sequence>
<evidence type="ECO:0000256" key="3">
    <source>
        <dbReference type="PIRSR" id="PIRSR603782-1"/>
    </source>
</evidence>
<dbReference type="InterPro" id="IPR003782">
    <property type="entry name" value="SCO1/SenC"/>
</dbReference>
<dbReference type="AlphaFoldDB" id="A0A927C7J2"/>
<dbReference type="Pfam" id="PF02630">
    <property type="entry name" value="SCO1-SenC"/>
    <property type="match status" value="1"/>
</dbReference>
<feature type="disulfide bond" description="Redox-active" evidence="4">
    <location>
        <begin position="72"/>
        <end position="76"/>
    </location>
</feature>
<dbReference type="GO" id="GO:0046872">
    <property type="term" value="F:metal ion binding"/>
    <property type="evidence" value="ECO:0007669"/>
    <property type="project" value="UniProtKB-KW"/>
</dbReference>
<name>A0A927C7J2_9BACL</name>
<comment type="caution">
    <text evidence="6">The sequence shown here is derived from an EMBL/GenBank/DDBJ whole genome shotgun (WGS) entry which is preliminary data.</text>
</comment>
<keyword evidence="7" id="KW-1185">Reference proteome</keyword>
<dbReference type="SUPFAM" id="SSF52833">
    <property type="entry name" value="Thioredoxin-like"/>
    <property type="match status" value="1"/>
</dbReference>
<comment type="similarity">
    <text evidence="1">Belongs to the SCO1/2 family.</text>
</comment>
<feature type="binding site" evidence="3">
    <location>
        <position position="76"/>
    </location>
    <ligand>
        <name>Cu cation</name>
        <dbReference type="ChEBI" id="CHEBI:23378"/>
    </ligand>
</feature>
<gene>
    <name evidence="6" type="ORF">IDH45_05650</name>
</gene>
<dbReference type="Proteomes" id="UP000639396">
    <property type="component" value="Unassembled WGS sequence"/>
</dbReference>
<feature type="domain" description="Thioredoxin" evidence="5">
    <location>
        <begin position="34"/>
        <end position="200"/>
    </location>
</feature>
<dbReference type="RefSeq" id="WP_190925533.1">
    <property type="nucleotide sequence ID" value="NZ_JACXJA010000006.1"/>
</dbReference>